<evidence type="ECO:0000313" key="1">
    <source>
        <dbReference type="EMBL" id="CAD9449325.1"/>
    </source>
</evidence>
<dbReference type="AlphaFoldDB" id="A0A7S2GHQ3"/>
<protein>
    <recommendedName>
        <fullName evidence="2">Calmodulin-lysine N-methyltransferase</fullName>
    </recommendedName>
</protein>
<accession>A0A7S2GHQ3</accession>
<dbReference type="PANTHER" id="PTHR14614">
    <property type="entry name" value="HEPATOCELLULAR CARCINOMA-ASSOCIATED ANTIGEN"/>
    <property type="match status" value="1"/>
</dbReference>
<name>A0A7S2GHQ3_9STRA</name>
<reference evidence="1" key="1">
    <citation type="submission" date="2021-01" db="EMBL/GenBank/DDBJ databases">
        <authorList>
            <person name="Corre E."/>
            <person name="Pelletier E."/>
            <person name="Niang G."/>
            <person name="Scheremetjew M."/>
            <person name="Finn R."/>
            <person name="Kale V."/>
            <person name="Holt S."/>
            <person name="Cochrane G."/>
            <person name="Meng A."/>
            <person name="Brown T."/>
            <person name="Cohen L."/>
        </authorList>
    </citation>
    <scope>NUCLEOTIDE SEQUENCE</scope>
    <source>
        <strain evidence="1">CCMP1381</strain>
    </source>
</reference>
<evidence type="ECO:0008006" key="2">
    <source>
        <dbReference type="Google" id="ProtNLM"/>
    </source>
</evidence>
<gene>
    <name evidence="1" type="ORF">DSPE1174_LOCUS20714</name>
</gene>
<dbReference type="SUPFAM" id="SSF53335">
    <property type="entry name" value="S-adenosyl-L-methionine-dependent methyltransferases"/>
    <property type="match status" value="1"/>
</dbReference>
<dbReference type="InterPro" id="IPR019410">
    <property type="entry name" value="Methyltransf_16"/>
</dbReference>
<proteinExistence type="predicted"/>
<organism evidence="1">
    <name type="scientific">Octactis speculum</name>
    <dbReference type="NCBI Taxonomy" id="3111310"/>
    <lineage>
        <taxon>Eukaryota</taxon>
        <taxon>Sar</taxon>
        <taxon>Stramenopiles</taxon>
        <taxon>Ochrophyta</taxon>
        <taxon>Dictyochophyceae</taxon>
        <taxon>Dictyochales</taxon>
        <taxon>Dictyochaceae</taxon>
        <taxon>Octactis</taxon>
    </lineage>
</organism>
<dbReference type="PANTHER" id="PTHR14614:SF132">
    <property type="entry name" value="PROTEIN-LYSINE METHYLTRANSFERASE C42C1.13"/>
    <property type="match status" value="1"/>
</dbReference>
<dbReference type="InterPro" id="IPR029063">
    <property type="entry name" value="SAM-dependent_MTases_sf"/>
</dbReference>
<dbReference type="EMBL" id="HBGS01040333">
    <property type="protein sequence ID" value="CAD9449325.1"/>
    <property type="molecule type" value="Transcribed_RNA"/>
</dbReference>
<dbReference type="Gene3D" id="3.40.50.150">
    <property type="entry name" value="Vaccinia Virus protein VP39"/>
    <property type="match status" value="1"/>
</dbReference>
<sequence length="304" mass="33608">MYEEDLGVFFRQHGDSDSDSAEDEYVILDQDQTPCSVSENEAGEQGDTARIMKFESPSFQHPINIIEEQAKGIGFQLWPAASFLCQYLDKRSLDILPDHVSNLDCLELGAGVGLVGLFMAALGCKRTWVTDLPEVLPILQRNVEVNPELAPRVTVCPLTWGTNDWEAWQQSSASSSSSSLGRNDNGSMPAARIFSGERREGGAKLVVLLADCVYWPELFGPLLDTLTGLCDSCGATVIMAHTRRWKKDGRFFSLAGKRLAVSKIHEEVSVDAEGARVVMRIFQMSSRTRVVEQLQENQDSTLST</sequence>
<dbReference type="Pfam" id="PF10294">
    <property type="entry name" value="Methyltransf_16"/>
    <property type="match status" value="2"/>
</dbReference>